<dbReference type="PROSITE" id="PS50011">
    <property type="entry name" value="PROTEIN_KINASE_DOM"/>
    <property type="match status" value="1"/>
</dbReference>
<dbReference type="SUPFAM" id="SSF56112">
    <property type="entry name" value="Protein kinase-like (PK-like)"/>
    <property type="match status" value="1"/>
</dbReference>
<gene>
    <name evidence="10" type="ORF">P43SY_008577</name>
</gene>
<protein>
    <recommendedName>
        <fullName evidence="1">non-specific serine/threonine protein kinase</fullName>
        <ecNumber evidence="1">2.7.11.1</ecNumber>
    </recommendedName>
</protein>
<reference evidence="10" key="1">
    <citation type="submission" date="2021-12" db="EMBL/GenBank/DDBJ databases">
        <title>Prjna785345.</title>
        <authorList>
            <person name="Rujirawat T."/>
            <person name="Krajaejun T."/>
        </authorList>
    </citation>
    <scope>NUCLEOTIDE SEQUENCE</scope>
    <source>
        <strain evidence="10">Pi057C3</strain>
    </source>
</reference>
<evidence type="ECO:0000313" key="11">
    <source>
        <dbReference type="Proteomes" id="UP001209570"/>
    </source>
</evidence>
<comment type="catalytic activity">
    <reaction evidence="7">
        <text>L-threonyl-[protein] + ATP = O-phospho-L-threonyl-[protein] + ADP + H(+)</text>
        <dbReference type="Rhea" id="RHEA:46608"/>
        <dbReference type="Rhea" id="RHEA-COMP:11060"/>
        <dbReference type="Rhea" id="RHEA-COMP:11605"/>
        <dbReference type="ChEBI" id="CHEBI:15378"/>
        <dbReference type="ChEBI" id="CHEBI:30013"/>
        <dbReference type="ChEBI" id="CHEBI:30616"/>
        <dbReference type="ChEBI" id="CHEBI:61977"/>
        <dbReference type="ChEBI" id="CHEBI:456216"/>
        <dbReference type="EC" id="2.7.11.1"/>
    </reaction>
</comment>
<dbReference type="GO" id="GO:0005524">
    <property type="term" value="F:ATP binding"/>
    <property type="evidence" value="ECO:0007669"/>
    <property type="project" value="UniProtKB-KW"/>
</dbReference>
<dbReference type="InterPro" id="IPR011009">
    <property type="entry name" value="Kinase-like_dom_sf"/>
</dbReference>
<dbReference type="SMART" id="SM00220">
    <property type="entry name" value="S_TKc"/>
    <property type="match status" value="1"/>
</dbReference>
<dbReference type="InterPro" id="IPR008271">
    <property type="entry name" value="Ser/Thr_kinase_AS"/>
</dbReference>
<accession>A0AAD5LY31</accession>
<dbReference type="InterPro" id="IPR000719">
    <property type="entry name" value="Prot_kinase_dom"/>
</dbReference>
<dbReference type="PROSITE" id="PS00108">
    <property type="entry name" value="PROTEIN_KINASE_ST"/>
    <property type="match status" value="1"/>
</dbReference>
<evidence type="ECO:0000256" key="3">
    <source>
        <dbReference type="ARBA" id="ARBA00022679"/>
    </source>
</evidence>
<evidence type="ECO:0000256" key="6">
    <source>
        <dbReference type="ARBA" id="ARBA00022840"/>
    </source>
</evidence>
<keyword evidence="5" id="KW-0418">Kinase</keyword>
<evidence type="ECO:0000256" key="5">
    <source>
        <dbReference type="ARBA" id="ARBA00022777"/>
    </source>
</evidence>
<evidence type="ECO:0000256" key="7">
    <source>
        <dbReference type="ARBA" id="ARBA00047899"/>
    </source>
</evidence>
<dbReference type="PANTHER" id="PTHR43895:SF32">
    <property type="entry name" value="SERINE_THREONINE-PROTEIN KINASE CHK1"/>
    <property type="match status" value="1"/>
</dbReference>
<dbReference type="PANTHER" id="PTHR43895">
    <property type="entry name" value="CALCIUM/CALMODULIN-DEPENDENT PROTEIN KINASE KINASE-RELATED"/>
    <property type="match status" value="1"/>
</dbReference>
<evidence type="ECO:0000256" key="1">
    <source>
        <dbReference type="ARBA" id="ARBA00012513"/>
    </source>
</evidence>
<dbReference type="GO" id="GO:0007165">
    <property type="term" value="P:signal transduction"/>
    <property type="evidence" value="ECO:0007669"/>
    <property type="project" value="TreeGrafter"/>
</dbReference>
<comment type="caution">
    <text evidence="10">The sequence shown here is derived from an EMBL/GenBank/DDBJ whole genome shotgun (WGS) entry which is preliminary data.</text>
</comment>
<feature type="domain" description="Protein kinase" evidence="9">
    <location>
        <begin position="48"/>
        <end position="511"/>
    </location>
</feature>
<evidence type="ECO:0000256" key="8">
    <source>
        <dbReference type="ARBA" id="ARBA00048679"/>
    </source>
</evidence>
<dbReference type="EC" id="2.7.11.1" evidence="1"/>
<dbReference type="Proteomes" id="UP001209570">
    <property type="component" value="Unassembled WGS sequence"/>
</dbReference>
<keyword evidence="6" id="KW-0067">ATP-binding</keyword>
<evidence type="ECO:0000259" key="9">
    <source>
        <dbReference type="PROSITE" id="PS50011"/>
    </source>
</evidence>
<dbReference type="Gene3D" id="3.30.200.20">
    <property type="entry name" value="Phosphorylase Kinase, domain 1"/>
    <property type="match status" value="1"/>
</dbReference>
<dbReference type="Gene3D" id="1.10.510.10">
    <property type="entry name" value="Transferase(Phosphotransferase) domain 1"/>
    <property type="match status" value="1"/>
</dbReference>
<proteinExistence type="predicted"/>
<name>A0AAD5LY31_PYTIN</name>
<dbReference type="EMBL" id="JAKCXM010000260">
    <property type="protein sequence ID" value="KAJ0397249.1"/>
    <property type="molecule type" value="Genomic_DNA"/>
</dbReference>
<evidence type="ECO:0000313" key="10">
    <source>
        <dbReference type="EMBL" id="KAJ0397249.1"/>
    </source>
</evidence>
<keyword evidence="2" id="KW-0723">Serine/threonine-protein kinase</keyword>
<keyword evidence="3" id="KW-0808">Transferase</keyword>
<keyword evidence="11" id="KW-1185">Reference proteome</keyword>
<organism evidence="10 11">
    <name type="scientific">Pythium insidiosum</name>
    <name type="common">Pythiosis disease agent</name>
    <dbReference type="NCBI Taxonomy" id="114742"/>
    <lineage>
        <taxon>Eukaryota</taxon>
        <taxon>Sar</taxon>
        <taxon>Stramenopiles</taxon>
        <taxon>Oomycota</taxon>
        <taxon>Peronosporomycetes</taxon>
        <taxon>Pythiales</taxon>
        <taxon>Pythiaceae</taxon>
        <taxon>Pythium</taxon>
    </lineage>
</organism>
<dbReference type="AlphaFoldDB" id="A0AAD5LY31"/>
<comment type="catalytic activity">
    <reaction evidence="8">
        <text>L-seryl-[protein] + ATP = O-phospho-L-seryl-[protein] + ADP + H(+)</text>
        <dbReference type="Rhea" id="RHEA:17989"/>
        <dbReference type="Rhea" id="RHEA-COMP:9863"/>
        <dbReference type="Rhea" id="RHEA-COMP:11604"/>
        <dbReference type="ChEBI" id="CHEBI:15378"/>
        <dbReference type="ChEBI" id="CHEBI:29999"/>
        <dbReference type="ChEBI" id="CHEBI:30616"/>
        <dbReference type="ChEBI" id="CHEBI:83421"/>
        <dbReference type="ChEBI" id="CHEBI:456216"/>
        <dbReference type="EC" id="2.7.11.1"/>
    </reaction>
</comment>
<evidence type="ECO:0000256" key="4">
    <source>
        <dbReference type="ARBA" id="ARBA00022741"/>
    </source>
</evidence>
<sequence>MMATSKYKYMPLSEANVRPVMVAAYDGQRIHVGAAAPGGAEPKTEVRYSMGNYLGGGIAGVVYEAFDRQHQRHVAIKTLNPIGYKLCSPSALRRGELIKRGLPFATGSESLSREHVFWVKLPMKRELVACYLDARHAVMDGAVPLTALRELTLDMCVALWSLDADEEDGPEDVVLPLSPPLAMPVPLHRAICREEMKLSGSGGCSAGSPCGPAGTNSSDMARASSYDDEDEDMMMTMMMQGRHELARREEEVKVGDIVYKIPPFPAKYKAFLQSRRTIYREIAHMHKLTGNSISGHAIGGGHPNVLKLYDVLEYVQPSKSTIFLVLELAAGGELFDRIRGETGVDETLARNYFSQLLSGVLFCHSLGIVHRDLKPENLLLSDSDVLKIADFGLSAHFIAAVSSGGAAALSDEAANDGFRSGQPELDDDDDTQIVMPVTRFRRLNSVVGSPHYVAPEILQNSRYGYDGRKADMWSIGVILYSLLAGSLPFGKDLQTCPRYLNIRRRCGYHRH</sequence>
<dbReference type="GO" id="GO:0004674">
    <property type="term" value="F:protein serine/threonine kinase activity"/>
    <property type="evidence" value="ECO:0007669"/>
    <property type="project" value="UniProtKB-KW"/>
</dbReference>
<keyword evidence="4" id="KW-0547">Nucleotide-binding</keyword>
<dbReference type="Pfam" id="PF00069">
    <property type="entry name" value="Pkinase"/>
    <property type="match status" value="2"/>
</dbReference>
<evidence type="ECO:0000256" key="2">
    <source>
        <dbReference type="ARBA" id="ARBA00022527"/>
    </source>
</evidence>